<dbReference type="InterPro" id="IPR004313">
    <property type="entry name" value="ARD"/>
</dbReference>
<gene>
    <name evidence="11" type="ordered locus">Hoch_4249</name>
</gene>
<protein>
    <recommendedName>
        <fullName evidence="10">acireductone dioxygenase (Fe(2+)-requiring)</fullName>
        <ecNumber evidence="10">1.13.11.54</ecNumber>
    </recommendedName>
</protein>
<sequence>MKAHWIDDSAAQGAPIPPAVLAEEGVLYQSLPTEPSGYQDTMDHLKGERGYIEQDQVALTPDMDNLDAICAKFIDEHLHDEDEVRFVLEGEGVFEIRARDERWMKVEVEPGDLIIVPAKRYHRFYLSDSKTIRCVRLFRDKSGWVPHYRQAS</sequence>
<dbReference type="Pfam" id="PF03079">
    <property type="entry name" value="ARD"/>
    <property type="match status" value="1"/>
</dbReference>
<evidence type="ECO:0000256" key="10">
    <source>
        <dbReference type="ARBA" id="ARBA00039005"/>
    </source>
</evidence>
<keyword evidence="7" id="KW-0560">Oxidoreductase</keyword>
<evidence type="ECO:0000256" key="5">
    <source>
        <dbReference type="ARBA" id="ARBA00022723"/>
    </source>
</evidence>
<dbReference type="EC" id="1.13.11.54" evidence="10"/>
<dbReference type="PANTHER" id="PTHR23418:SF0">
    <property type="entry name" value="ACIREDUCTONE DIOXYGENASE"/>
    <property type="match status" value="1"/>
</dbReference>
<evidence type="ECO:0000256" key="9">
    <source>
        <dbReference type="ARBA" id="ARBA00023167"/>
    </source>
</evidence>
<accession>D0LL26</accession>
<keyword evidence="6 11" id="KW-0223">Dioxygenase</keyword>
<dbReference type="KEGG" id="hoh:Hoch_4249"/>
<dbReference type="SUPFAM" id="SSF51182">
    <property type="entry name" value="RmlC-like cupins"/>
    <property type="match status" value="1"/>
</dbReference>
<evidence type="ECO:0000313" key="11">
    <source>
        <dbReference type="EMBL" id="ACY16746.1"/>
    </source>
</evidence>
<keyword evidence="9" id="KW-0486">Methionine biosynthesis</keyword>
<dbReference type="GO" id="GO:0010309">
    <property type="term" value="F:acireductone dioxygenase [iron(II)-requiring] activity"/>
    <property type="evidence" value="ECO:0007669"/>
    <property type="project" value="UniProtKB-EC"/>
</dbReference>
<evidence type="ECO:0000256" key="1">
    <source>
        <dbReference type="ARBA" id="ARBA00000428"/>
    </source>
</evidence>
<dbReference type="GO" id="GO:0009086">
    <property type="term" value="P:methionine biosynthetic process"/>
    <property type="evidence" value="ECO:0007669"/>
    <property type="project" value="UniProtKB-KW"/>
</dbReference>
<dbReference type="EMBL" id="CP001804">
    <property type="protein sequence ID" value="ACY16746.1"/>
    <property type="molecule type" value="Genomic_DNA"/>
</dbReference>
<name>D0LL26_HALO1</name>
<keyword evidence="12" id="KW-1185">Reference proteome</keyword>
<reference evidence="11 12" key="1">
    <citation type="journal article" date="2010" name="Stand. Genomic Sci.">
        <title>Complete genome sequence of Haliangium ochraceum type strain (SMP-2).</title>
        <authorList>
            <consortium name="US DOE Joint Genome Institute (JGI-PGF)"/>
            <person name="Ivanova N."/>
            <person name="Daum C."/>
            <person name="Lang E."/>
            <person name="Abt B."/>
            <person name="Kopitz M."/>
            <person name="Saunders E."/>
            <person name="Lapidus A."/>
            <person name="Lucas S."/>
            <person name="Glavina Del Rio T."/>
            <person name="Nolan M."/>
            <person name="Tice H."/>
            <person name="Copeland A."/>
            <person name="Cheng J.F."/>
            <person name="Chen F."/>
            <person name="Bruce D."/>
            <person name="Goodwin L."/>
            <person name="Pitluck S."/>
            <person name="Mavromatis K."/>
            <person name="Pati A."/>
            <person name="Mikhailova N."/>
            <person name="Chen A."/>
            <person name="Palaniappan K."/>
            <person name="Land M."/>
            <person name="Hauser L."/>
            <person name="Chang Y.J."/>
            <person name="Jeffries C.D."/>
            <person name="Detter J.C."/>
            <person name="Brettin T."/>
            <person name="Rohde M."/>
            <person name="Goker M."/>
            <person name="Bristow J."/>
            <person name="Markowitz V."/>
            <person name="Eisen J.A."/>
            <person name="Hugenholtz P."/>
            <person name="Kyrpides N.C."/>
            <person name="Klenk H.P."/>
        </authorList>
    </citation>
    <scope>NUCLEOTIDE SEQUENCE [LARGE SCALE GENOMIC DNA]</scope>
    <source>
        <strain evidence="12">DSM 14365 / CIP 107738 / JCM 11303 / AJ 13395 / SMP-2</strain>
    </source>
</reference>
<dbReference type="Proteomes" id="UP000001880">
    <property type="component" value="Chromosome"/>
</dbReference>
<comment type="cofactor">
    <cofactor evidence="2">
        <name>Fe(2+)</name>
        <dbReference type="ChEBI" id="CHEBI:29033"/>
    </cofactor>
</comment>
<keyword evidence="8" id="KW-0408">Iron</keyword>
<dbReference type="InterPro" id="IPR011051">
    <property type="entry name" value="RmlC_Cupin_sf"/>
</dbReference>
<dbReference type="CDD" id="cd02232">
    <property type="entry name" value="cupin_ARD"/>
    <property type="match status" value="1"/>
</dbReference>
<dbReference type="GO" id="GO:0046872">
    <property type="term" value="F:metal ion binding"/>
    <property type="evidence" value="ECO:0007669"/>
    <property type="project" value="UniProtKB-KW"/>
</dbReference>
<dbReference type="RefSeq" id="WP_012829344.1">
    <property type="nucleotide sequence ID" value="NC_013440.1"/>
</dbReference>
<keyword evidence="5" id="KW-0479">Metal-binding</keyword>
<evidence type="ECO:0000256" key="7">
    <source>
        <dbReference type="ARBA" id="ARBA00023002"/>
    </source>
</evidence>
<evidence type="ECO:0000256" key="6">
    <source>
        <dbReference type="ARBA" id="ARBA00022964"/>
    </source>
</evidence>
<keyword evidence="3" id="KW-0533">Nickel</keyword>
<organism evidence="11 12">
    <name type="scientific">Haliangium ochraceum (strain DSM 14365 / JCM 11303 / SMP-2)</name>
    <dbReference type="NCBI Taxonomy" id="502025"/>
    <lineage>
        <taxon>Bacteria</taxon>
        <taxon>Pseudomonadati</taxon>
        <taxon>Myxococcota</taxon>
        <taxon>Polyangia</taxon>
        <taxon>Haliangiales</taxon>
        <taxon>Kofleriaceae</taxon>
        <taxon>Haliangium</taxon>
    </lineage>
</organism>
<comment type="catalytic activity">
    <reaction evidence="1">
        <text>1,2-dihydroxy-5-(methylsulfanyl)pent-1-en-3-one + O2 = 4-methylsulfanyl-2-oxobutanoate + formate + 2 H(+)</text>
        <dbReference type="Rhea" id="RHEA:24504"/>
        <dbReference type="ChEBI" id="CHEBI:15378"/>
        <dbReference type="ChEBI" id="CHEBI:15379"/>
        <dbReference type="ChEBI" id="CHEBI:15740"/>
        <dbReference type="ChEBI" id="CHEBI:16723"/>
        <dbReference type="ChEBI" id="CHEBI:49252"/>
        <dbReference type="EC" id="1.13.11.54"/>
    </reaction>
</comment>
<dbReference type="InterPro" id="IPR014710">
    <property type="entry name" value="RmlC-like_jellyroll"/>
</dbReference>
<dbReference type="eggNOG" id="COG1791">
    <property type="taxonomic scope" value="Bacteria"/>
</dbReference>
<keyword evidence="4" id="KW-0028">Amino-acid biosynthesis</keyword>
<evidence type="ECO:0000256" key="8">
    <source>
        <dbReference type="ARBA" id="ARBA00023004"/>
    </source>
</evidence>
<evidence type="ECO:0000256" key="3">
    <source>
        <dbReference type="ARBA" id="ARBA00022596"/>
    </source>
</evidence>
<evidence type="ECO:0000313" key="12">
    <source>
        <dbReference type="Proteomes" id="UP000001880"/>
    </source>
</evidence>
<proteinExistence type="predicted"/>
<dbReference type="PANTHER" id="PTHR23418">
    <property type="entry name" value="ACIREDUCTONE DIOXYGENASE"/>
    <property type="match status" value="1"/>
</dbReference>
<evidence type="ECO:0000256" key="2">
    <source>
        <dbReference type="ARBA" id="ARBA00001954"/>
    </source>
</evidence>
<dbReference type="STRING" id="502025.Hoch_4249"/>
<dbReference type="HOGENOM" id="CLU_090154_1_1_7"/>
<evidence type="ECO:0000256" key="4">
    <source>
        <dbReference type="ARBA" id="ARBA00022605"/>
    </source>
</evidence>
<dbReference type="AlphaFoldDB" id="D0LL26"/>
<dbReference type="Gene3D" id="2.60.120.10">
    <property type="entry name" value="Jelly Rolls"/>
    <property type="match status" value="1"/>
</dbReference>